<dbReference type="GO" id="GO:0045989">
    <property type="term" value="P:positive regulation of striated muscle contraction"/>
    <property type="evidence" value="ECO:0007669"/>
    <property type="project" value="UniProtKB-ARBA"/>
</dbReference>
<dbReference type="InterPro" id="IPR040849">
    <property type="entry name" value="MyBP-C_THB"/>
</dbReference>
<evidence type="ECO:0000259" key="5">
    <source>
        <dbReference type="PROSITE" id="PS50835"/>
    </source>
</evidence>
<dbReference type="InterPro" id="IPR036179">
    <property type="entry name" value="Ig-like_dom_sf"/>
</dbReference>
<dbReference type="FunFam" id="2.60.40.10:FF:000425">
    <property type="entry name" value="Myosin light chain kinase"/>
    <property type="match status" value="1"/>
</dbReference>
<dbReference type="PANTHER" id="PTHR13817">
    <property type="entry name" value="TITIN"/>
    <property type="match status" value="1"/>
</dbReference>
<dbReference type="PROSITE" id="PS50835">
    <property type="entry name" value="IG_LIKE"/>
    <property type="match status" value="3"/>
</dbReference>
<dbReference type="AlphaFoldDB" id="A0A8D0AJA4"/>
<dbReference type="GO" id="GO:0003007">
    <property type="term" value="P:heart morphogenesis"/>
    <property type="evidence" value="ECO:0007669"/>
    <property type="project" value="UniProtKB-ARBA"/>
</dbReference>
<evidence type="ECO:0000256" key="4">
    <source>
        <dbReference type="ARBA" id="ARBA00023319"/>
    </source>
</evidence>
<reference evidence="6" key="2">
    <citation type="submission" date="2025-09" db="UniProtKB">
        <authorList>
            <consortium name="Ensembl"/>
        </authorList>
    </citation>
    <scope>IDENTIFICATION</scope>
</reference>
<keyword evidence="4" id="KW-0393">Immunoglobulin domain</keyword>
<dbReference type="GO" id="GO:0055013">
    <property type="term" value="P:cardiac muscle cell development"/>
    <property type="evidence" value="ECO:0007669"/>
    <property type="project" value="UniProtKB-ARBA"/>
</dbReference>
<feature type="domain" description="Ig-like" evidence="5">
    <location>
        <begin position="415"/>
        <end position="504"/>
    </location>
</feature>
<dbReference type="InterPro" id="IPR013783">
    <property type="entry name" value="Ig-like_fold"/>
</dbReference>
<dbReference type="InterPro" id="IPR007110">
    <property type="entry name" value="Ig-like_dom"/>
</dbReference>
<evidence type="ECO:0000256" key="2">
    <source>
        <dbReference type="ARBA" id="ARBA00022490"/>
    </source>
</evidence>
<accession>A0A8D0AJA4</accession>
<keyword evidence="7" id="KW-1185">Reference proteome</keyword>
<dbReference type="SMART" id="SM00408">
    <property type="entry name" value="IGc2"/>
    <property type="match status" value="2"/>
</dbReference>
<evidence type="ECO:0000256" key="1">
    <source>
        <dbReference type="ARBA" id="ARBA00004496"/>
    </source>
</evidence>
<dbReference type="Ensembl" id="ENSSLUT00000057426.1">
    <property type="protein sequence ID" value="ENSSLUP00000055795.1"/>
    <property type="gene ID" value="ENSSLUG00000024054.1"/>
</dbReference>
<dbReference type="InterPro" id="IPR003598">
    <property type="entry name" value="Ig_sub2"/>
</dbReference>
<dbReference type="FunFam" id="2.60.40.10:FF:001097">
    <property type="entry name" value="Immunoglobulin-like and fibronectin type III domain-containing protein 1"/>
    <property type="match status" value="1"/>
</dbReference>
<feature type="domain" description="Ig-like" evidence="5">
    <location>
        <begin position="299"/>
        <end position="386"/>
    </location>
</feature>
<comment type="subcellular location">
    <subcellularLocation>
        <location evidence="1">Cytoplasm</location>
    </subcellularLocation>
</comment>
<dbReference type="InterPro" id="IPR013098">
    <property type="entry name" value="Ig_I-set"/>
</dbReference>
<dbReference type="SMART" id="SM00409">
    <property type="entry name" value="IG"/>
    <property type="match status" value="4"/>
</dbReference>
<keyword evidence="3" id="KW-0677">Repeat</keyword>
<dbReference type="GO" id="GO:0060298">
    <property type="term" value="P:positive regulation of sarcomere organization"/>
    <property type="evidence" value="ECO:0007669"/>
    <property type="project" value="UniProtKB-ARBA"/>
</dbReference>
<dbReference type="InterPro" id="IPR003599">
    <property type="entry name" value="Ig_sub"/>
</dbReference>
<dbReference type="GO" id="GO:0005737">
    <property type="term" value="C:cytoplasm"/>
    <property type="evidence" value="ECO:0007669"/>
    <property type="project" value="UniProtKB-SubCell"/>
</dbReference>
<dbReference type="Proteomes" id="UP000694568">
    <property type="component" value="Unplaced"/>
</dbReference>
<name>A0A8D0AJA4_SANLU</name>
<dbReference type="GeneTree" id="ENSGT00940000160123"/>
<dbReference type="PANTHER" id="PTHR13817:SF138">
    <property type="entry name" value="IMMUNOGLOBULIN-LIKE AND FIBRONECTIN TYPE III DOMAIN-CONTAINING PROTEIN 1"/>
    <property type="match status" value="1"/>
</dbReference>
<reference evidence="6" key="1">
    <citation type="submission" date="2025-08" db="UniProtKB">
        <authorList>
            <consortium name="Ensembl"/>
        </authorList>
    </citation>
    <scope>IDENTIFICATION</scope>
</reference>
<dbReference type="SUPFAM" id="SSF48726">
    <property type="entry name" value="Immunoglobulin"/>
    <property type="match status" value="4"/>
</dbReference>
<feature type="domain" description="Ig-like" evidence="5">
    <location>
        <begin position="45"/>
        <end position="135"/>
    </location>
</feature>
<evidence type="ECO:0000313" key="7">
    <source>
        <dbReference type="Proteomes" id="UP000694568"/>
    </source>
</evidence>
<protein>
    <submittedName>
        <fullName evidence="6">Immunoglobulin like and fibronectin type III domain containing 1, tandem duplicate 2</fullName>
    </submittedName>
</protein>
<dbReference type="FunFam" id="2.60.40.10:FF:000107">
    <property type="entry name" value="Myosin, light chain kinase a"/>
    <property type="match status" value="1"/>
</dbReference>
<dbReference type="Pfam" id="PF18362">
    <property type="entry name" value="THB"/>
    <property type="match status" value="1"/>
</dbReference>
<dbReference type="InterPro" id="IPR050964">
    <property type="entry name" value="Striated_Muscle_Regulatory"/>
</dbReference>
<organism evidence="6 7">
    <name type="scientific">Sander lucioperca</name>
    <name type="common">Pike-perch</name>
    <name type="synonym">Perca lucioperca</name>
    <dbReference type="NCBI Taxonomy" id="283035"/>
    <lineage>
        <taxon>Eukaryota</taxon>
        <taxon>Metazoa</taxon>
        <taxon>Chordata</taxon>
        <taxon>Craniata</taxon>
        <taxon>Vertebrata</taxon>
        <taxon>Euteleostomi</taxon>
        <taxon>Actinopterygii</taxon>
        <taxon>Neopterygii</taxon>
        <taxon>Teleostei</taxon>
        <taxon>Neoteleostei</taxon>
        <taxon>Acanthomorphata</taxon>
        <taxon>Eupercaria</taxon>
        <taxon>Perciformes</taxon>
        <taxon>Percoidei</taxon>
        <taxon>Percidae</taxon>
        <taxon>Luciopercinae</taxon>
        <taxon>Sander</taxon>
    </lineage>
</organism>
<evidence type="ECO:0000313" key="6">
    <source>
        <dbReference type="Ensembl" id="ENSSLUP00000055795.1"/>
    </source>
</evidence>
<dbReference type="Pfam" id="PF07679">
    <property type="entry name" value="I-set"/>
    <property type="match status" value="3"/>
</dbReference>
<evidence type="ECO:0000256" key="3">
    <source>
        <dbReference type="ARBA" id="ARBA00022737"/>
    </source>
</evidence>
<proteinExistence type="predicted"/>
<sequence length="532" mass="60167">MLSLLRYMARKTAAQQMLAIKKRSRVPGVMITQYVEELPAGKTTPDFTRKPMSVTAQEGKKGFFKAMVSGEPAPTVTWGRNMGEVDDPQIYKARYDERAQEHILEILKIKPDQADTYKCFATNEYGMAVCTAALKVIEGKRQIITMPYKKKLPPKKDGEIDPKLLELLINAPKKDYEKICADFGVFDFRWLLKRLNQLKKERADEQAKQLENVKQIEVKPNGRAEFSLDMKLQDPNSAINLYKDGEPVPYGDDENSKHSLKKTGTKYVFSIKDPQPEDAGFYQLDVEEANVLATDFQVPDVDFIAKIKDVKAFESEDAIFQCVLSSPLNRITWSKEDSSLEHGDKYEITVSEDKLIHTLRVKDCKMADDGAYYAIAGITTSSASLKVEADPNGKGRKGKFKVNMPETKSYDFQSPPSFIVPLKRRTAPQGYECYISCAVKGDPAPRVTWYRNNISLNTNTNYLITNVCGVCSLLILRVGPTDDGEYKVVIENKLGTSESSMTLNVRGINTCIRFKNCTFFHKEKYLSVHYSM</sequence>
<dbReference type="Gene3D" id="2.60.40.10">
    <property type="entry name" value="Immunoglobulins"/>
    <property type="match status" value="4"/>
</dbReference>
<keyword evidence="2" id="KW-0963">Cytoplasm</keyword>